<reference evidence="1 2" key="1">
    <citation type="submission" date="2015-09" db="EMBL/GenBank/DDBJ databases">
        <title>Draft genome sequence of Kouleothrix aurantiaca JCM 19913.</title>
        <authorList>
            <person name="Hemp J."/>
        </authorList>
    </citation>
    <scope>NUCLEOTIDE SEQUENCE [LARGE SCALE GENOMIC DNA]</scope>
    <source>
        <strain evidence="1 2">COM-B</strain>
    </source>
</reference>
<dbReference type="Gene3D" id="3.40.50.300">
    <property type="entry name" value="P-loop containing nucleotide triphosphate hydrolases"/>
    <property type="match status" value="1"/>
</dbReference>
<proteinExistence type="predicted"/>
<name>A0A0P9FDJ4_9CHLR</name>
<keyword evidence="2" id="KW-1185">Reference proteome</keyword>
<evidence type="ECO:0000313" key="2">
    <source>
        <dbReference type="Proteomes" id="UP000050509"/>
    </source>
</evidence>
<dbReference type="AlphaFoldDB" id="A0A0P9FDJ4"/>
<dbReference type="SUPFAM" id="SSF53795">
    <property type="entry name" value="PEP carboxykinase-like"/>
    <property type="match status" value="1"/>
</dbReference>
<dbReference type="InterPro" id="IPR027417">
    <property type="entry name" value="P-loop_NTPase"/>
</dbReference>
<evidence type="ECO:0008006" key="3">
    <source>
        <dbReference type="Google" id="ProtNLM"/>
    </source>
</evidence>
<dbReference type="Proteomes" id="UP000050509">
    <property type="component" value="Unassembled WGS sequence"/>
</dbReference>
<sequence>MVGASSQSHIVPDSDVSFSAYYDVLGVPVHVSANDPEAFARVNETYAAFQQRQTAVPVFRAWLVRSAKGVEVSDTRGYAQLWPDIAAATIDLLDRMVHGVLAAFYARGIYAIHAGACVYRGAAVLIAGRSGQGKTTLVLGLLRKGFGLLSDEFAVAEPGAQRLLPYQRSIHIRPGTPELIPELAWVAERPQVRLGGGIEWTLTTSDLTHSFPGCLAEAAPLRHVLLLEGAPQPAAEPSIEPVAGAVAAMALVRGTWAASQDFAAGLARIASLLDDVRCARLRVGALDATTARIAGWLEAQP</sequence>
<accession>A0A0P9FDJ4</accession>
<protein>
    <recommendedName>
        <fullName evidence="3">HPr kinase/phosphorylase C-terminal domain-containing protein</fullName>
    </recommendedName>
</protein>
<organism evidence="1 2">
    <name type="scientific">Kouleothrix aurantiaca</name>
    <dbReference type="NCBI Taxonomy" id="186479"/>
    <lineage>
        <taxon>Bacteria</taxon>
        <taxon>Bacillati</taxon>
        <taxon>Chloroflexota</taxon>
        <taxon>Chloroflexia</taxon>
        <taxon>Chloroflexales</taxon>
        <taxon>Roseiflexineae</taxon>
        <taxon>Roseiflexaceae</taxon>
        <taxon>Kouleothrix</taxon>
    </lineage>
</organism>
<gene>
    <name evidence="1" type="ORF">SE17_24030</name>
</gene>
<comment type="caution">
    <text evidence="1">The sequence shown here is derived from an EMBL/GenBank/DDBJ whole genome shotgun (WGS) entry which is preliminary data.</text>
</comment>
<evidence type="ECO:0000313" key="1">
    <source>
        <dbReference type="EMBL" id="KPV50943.1"/>
    </source>
</evidence>
<dbReference type="EMBL" id="LJCR01001144">
    <property type="protein sequence ID" value="KPV50943.1"/>
    <property type="molecule type" value="Genomic_DNA"/>
</dbReference>